<evidence type="ECO:0000313" key="3">
    <source>
        <dbReference type="EMBL" id="MBO0515972.1"/>
    </source>
</evidence>
<keyword evidence="4" id="KW-1185">Reference proteome</keyword>
<feature type="domain" description="UspA" evidence="2">
    <location>
        <begin position="19"/>
        <end position="155"/>
    </location>
</feature>
<reference evidence="3" key="1">
    <citation type="submission" date="2021-03" db="EMBL/GenBank/DDBJ databases">
        <title>Streptomyces poriferae sp. nov., a novel marine sponge-derived Actinobacteria species with anti-MRSA activity.</title>
        <authorList>
            <person name="Sandoval-Powers M."/>
            <person name="Kralova S."/>
            <person name="Nguyen G.-S."/>
            <person name="Fawwal D."/>
            <person name="Degnes K."/>
            <person name="Klinkenberg G."/>
            <person name="Sletta H."/>
            <person name="Wentzel A."/>
            <person name="Liles M.R."/>
        </authorList>
    </citation>
    <scope>NUCLEOTIDE SEQUENCE</scope>
    <source>
        <strain evidence="3">DSM 41794</strain>
    </source>
</reference>
<evidence type="ECO:0000313" key="4">
    <source>
        <dbReference type="Proteomes" id="UP000664167"/>
    </source>
</evidence>
<gene>
    <name evidence="3" type="ORF">J0695_29975</name>
</gene>
<evidence type="ECO:0000259" key="2">
    <source>
        <dbReference type="Pfam" id="PF00582"/>
    </source>
</evidence>
<dbReference type="Proteomes" id="UP000664167">
    <property type="component" value="Unassembled WGS sequence"/>
</dbReference>
<dbReference type="InterPro" id="IPR014729">
    <property type="entry name" value="Rossmann-like_a/b/a_fold"/>
</dbReference>
<sequence>MTDQQHERQQFERGTDGPKVIVVGLDGSESSMRAAAYASGLARRQNALLAIVYVQPVLSAGAAMGAPVSDTTAQIAEGLVAEIRDAVERMKGIFNVRWEFHTFRGDPYNGLVTAADELKADAVVVGASESAGHRIVGSVAVRLVKAGRWPVTVVP</sequence>
<dbReference type="CDD" id="cd00293">
    <property type="entry name" value="USP-like"/>
    <property type="match status" value="1"/>
</dbReference>
<protein>
    <submittedName>
        <fullName evidence="3">Universal stress protein</fullName>
    </submittedName>
</protein>
<dbReference type="SUPFAM" id="SSF52402">
    <property type="entry name" value="Adenine nucleotide alpha hydrolases-like"/>
    <property type="match status" value="1"/>
</dbReference>
<organism evidence="3 4">
    <name type="scientific">Streptomyces beijiangensis</name>
    <dbReference type="NCBI Taxonomy" id="163361"/>
    <lineage>
        <taxon>Bacteria</taxon>
        <taxon>Bacillati</taxon>
        <taxon>Actinomycetota</taxon>
        <taxon>Actinomycetes</taxon>
        <taxon>Kitasatosporales</taxon>
        <taxon>Streptomycetaceae</taxon>
        <taxon>Streptomyces</taxon>
    </lineage>
</organism>
<dbReference type="RefSeq" id="WP_206967291.1">
    <property type="nucleotide sequence ID" value="NZ_BAAAJJ010000008.1"/>
</dbReference>
<proteinExistence type="inferred from homology"/>
<accession>A0A939JKM2</accession>
<dbReference type="Gene3D" id="3.40.50.620">
    <property type="entry name" value="HUPs"/>
    <property type="match status" value="1"/>
</dbReference>
<dbReference type="AlphaFoldDB" id="A0A939JKM2"/>
<dbReference type="PRINTS" id="PR01438">
    <property type="entry name" value="UNVRSLSTRESS"/>
</dbReference>
<dbReference type="EMBL" id="JAFLRJ010000341">
    <property type="protein sequence ID" value="MBO0515972.1"/>
    <property type="molecule type" value="Genomic_DNA"/>
</dbReference>
<dbReference type="PANTHER" id="PTHR46268:SF6">
    <property type="entry name" value="UNIVERSAL STRESS PROTEIN UP12"/>
    <property type="match status" value="1"/>
</dbReference>
<comment type="caution">
    <text evidence="3">The sequence shown here is derived from an EMBL/GenBank/DDBJ whole genome shotgun (WGS) entry which is preliminary data.</text>
</comment>
<dbReference type="Pfam" id="PF00582">
    <property type="entry name" value="Usp"/>
    <property type="match status" value="1"/>
</dbReference>
<evidence type="ECO:0000256" key="1">
    <source>
        <dbReference type="ARBA" id="ARBA00008791"/>
    </source>
</evidence>
<comment type="similarity">
    <text evidence="1">Belongs to the universal stress protein A family.</text>
</comment>
<dbReference type="InterPro" id="IPR006016">
    <property type="entry name" value="UspA"/>
</dbReference>
<dbReference type="InterPro" id="IPR006015">
    <property type="entry name" value="Universal_stress_UspA"/>
</dbReference>
<dbReference type="PANTHER" id="PTHR46268">
    <property type="entry name" value="STRESS RESPONSE PROTEIN NHAX"/>
    <property type="match status" value="1"/>
</dbReference>
<name>A0A939JKM2_9ACTN</name>